<organism evidence="1 2">
    <name type="scientific">Callosobruchus maculatus</name>
    <name type="common">Southern cowpea weevil</name>
    <name type="synonym">Pulse bruchid</name>
    <dbReference type="NCBI Taxonomy" id="64391"/>
    <lineage>
        <taxon>Eukaryota</taxon>
        <taxon>Metazoa</taxon>
        <taxon>Ecdysozoa</taxon>
        <taxon>Arthropoda</taxon>
        <taxon>Hexapoda</taxon>
        <taxon>Insecta</taxon>
        <taxon>Pterygota</taxon>
        <taxon>Neoptera</taxon>
        <taxon>Endopterygota</taxon>
        <taxon>Coleoptera</taxon>
        <taxon>Polyphaga</taxon>
        <taxon>Cucujiformia</taxon>
        <taxon>Chrysomeloidea</taxon>
        <taxon>Chrysomelidae</taxon>
        <taxon>Bruchinae</taxon>
        <taxon>Bruchini</taxon>
        <taxon>Callosobruchus</taxon>
    </lineage>
</organism>
<keyword evidence="2" id="KW-1185">Reference proteome</keyword>
<protein>
    <submittedName>
        <fullName evidence="1">Uncharacterized protein</fullName>
    </submittedName>
</protein>
<dbReference type="AlphaFoldDB" id="A0A653DUK6"/>
<evidence type="ECO:0000313" key="1">
    <source>
        <dbReference type="EMBL" id="VEN63899.1"/>
    </source>
</evidence>
<dbReference type="Proteomes" id="UP000410492">
    <property type="component" value="Unassembled WGS sequence"/>
</dbReference>
<dbReference type="OrthoDB" id="539213at2759"/>
<gene>
    <name evidence="1" type="ORF">CALMAC_LOCUS20587</name>
</gene>
<name>A0A653DUK6_CALMS</name>
<sequence length="58" mass="6868">LIIIVLWLNVEKNNSFSFSYVGECGILDFVFVYTRLFLMTENFYNLYGFISLRSTRVT</sequence>
<evidence type="ECO:0000313" key="2">
    <source>
        <dbReference type="Proteomes" id="UP000410492"/>
    </source>
</evidence>
<accession>A0A653DUK6</accession>
<feature type="non-terminal residue" evidence="1">
    <location>
        <position position="1"/>
    </location>
</feature>
<dbReference type="EMBL" id="CAACVG010014916">
    <property type="protein sequence ID" value="VEN63899.1"/>
    <property type="molecule type" value="Genomic_DNA"/>
</dbReference>
<reference evidence="1 2" key="1">
    <citation type="submission" date="2019-01" db="EMBL/GenBank/DDBJ databases">
        <authorList>
            <person name="Sayadi A."/>
        </authorList>
    </citation>
    <scope>NUCLEOTIDE SEQUENCE [LARGE SCALE GENOMIC DNA]</scope>
</reference>
<proteinExistence type="predicted"/>